<dbReference type="SUPFAM" id="SSF52540">
    <property type="entry name" value="P-loop containing nucleoside triphosphate hydrolases"/>
    <property type="match status" value="1"/>
</dbReference>
<comment type="similarity">
    <text evidence="1">Belongs to the CbxX/CfxQ family.</text>
</comment>
<dbReference type="InterPro" id="IPR027417">
    <property type="entry name" value="P-loop_NTPase"/>
</dbReference>
<evidence type="ECO:0000256" key="3">
    <source>
        <dbReference type="ARBA" id="ARBA00022840"/>
    </source>
</evidence>
<accession>C8NI52</accession>
<evidence type="ECO:0000313" key="5">
    <source>
        <dbReference type="EMBL" id="EEW36685.1"/>
    </source>
</evidence>
<dbReference type="FunFam" id="3.40.50.300:FF:000216">
    <property type="entry name" value="Type VII secretion ATPase EccA"/>
    <property type="match status" value="1"/>
</dbReference>
<dbReference type="GO" id="GO:0016887">
    <property type="term" value="F:ATP hydrolysis activity"/>
    <property type="evidence" value="ECO:0007669"/>
    <property type="project" value="InterPro"/>
</dbReference>
<dbReference type="PRINTS" id="PR00819">
    <property type="entry name" value="CBXCFQXSUPER"/>
</dbReference>
<dbReference type="SMART" id="SM00382">
    <property type="entry name" value="AAA"/>
    <property type="match status" value="1"/>
</dbReference>
<dbReference type="eggNOG" id="COG0464">
    <property type="taxonomic scope" value="Bacteria"/>
</dbReference>
<dbReference type="Gene3D" id="1.10.8.60">
    <property type="match status" value="1"/>
</dbReference>
<dbReference type="InterPro" id="IPR050773">
    <property type="entry name" value="CbxX/CfxQ_RuBisCO_ESX"/>
</dbReference>
<keyword evidence="2" id="KW-0547">Nucleotide-binding</keyword>
<dbReference type="GeneID" id="78412636"/>
<evidence type="ECO:0000256" key="1">
    <source>
        <dbReference type="ARBA" id="ARBA00010378"/>
    </source>
</evidence>
<dbReference type="InterPro" id="IPR003593">
    <property type="entry name" value="AAA+_ATPase"/>
</dbReference>
<dbReference type="Gene3D" id="3.40.50.300">
    <property type="entry name" value="P-loop containing nucleotide triphosphate hydrolases"/>
    <property type="match status" value="1"/>
</dbReference>
<name>C8NI52_9LACT</name>
<evidence type="ECO:0000256" key="2">
    <source>
        <dbReference type="ARBA" id="ARBA00022741"/>
    </source>
</evidence>
<protein>
    <submittedName>
        <fullName evidence="5">ATPase, AAA family</fullName>
    </submittedName>
</protein>
<keyword evidence="3" id="KW-0067">ATP-binding</keyword>
<proteinExistence type="inferred from homology"/>
<gene>
    <name evidence="5" type="primary">spoVK</name>
    <name evidence="5" type="ORF">HMPREF0444_1597</name>
</gene>
<dbReference type="Proteomes" id="UP000005926">
    <property type="component" value="Unassembled WGS sequence"/>
</dbReference>
<reference evidence="5 6" key="1">
    <citation type="submission" date="2009-08" db="EMBL/GenBank/DDBJ databases">
        <authorList>
            <person name="Muzny D."/>
            <person name="Qin X."/>
            <person name="Deng J."/>
            <person name="Jiang H."/>
            <person name="Liu Y."/>
            <person name="Qu J."/>
            <person name="Song X.-Z."/>
            <person name="Zhang L."/>
            <person name="Thornton R."/>
            <person name="Coyle M."/>
            <person name="Francisco L."/>
            <person name="Jackson L."/>
            <person name="Javaid M."/>
            <person name="Korchina V."/>
            <person name="Kovar C."/>
            <person name="Mata R."/>
            <person name="Mathew T."/>
            <person name="Ngo R."/>
            <person name="Nguyen L."/>
            <person name="Nguyen N."/>
            <person name="Okwuonu G."/>
            <person name="Ongeri F."/>
            <person name="Pham C."/>
            <person name="Simmons D."/>
            <person name="Wilczek-Boney K."/>
            <person name="Hale W."/>
            <person name="Jakkamsetti A."/>
            <person name="Pham P."/>
            <person name="Ruth R."/>
            <person name="San Lucas F."/>
            <person name="Warren J."/>
            <person name="Zhang J."/>
            <person name="Zhao Z."/>
            <person name="Zhou C."/>
            <person name="Zhu D."/>
            <person name="Lee S."/>
            <person name="Bess C."/>
            <person name="Blankenburg K."/>
            <person name="Forbes L."/>
            <person name="Fu Q."/>
            <person name="Gubbala S."/>
            <person name="Hirani K."/>
            <person name="Jayaseelan J.C."/>
            <person name="Lara F."/>
            <person name="Munidasa M."/>
            <person name="Palculict T."/>
            <person name="Patil S."/>
            <person name="Pu L.-L."/>
            <person name="Saada N."/>
            <person name="Tang L."/>
            <person name="Weissenberger G."/>
            <person name="Zhu Y."/>
            <person name="Hemphill L."/>
            <person name="Shang Y."/>
            <person name="Youmans B."/>
            <person name="Ayvaz T."/>
            <person name="Ross M."/>
            <person name="Santibanez J."/>
            <person name="Aqrawi P."/>
            <person name="Gross S."/>
            <person name="Joshi V."/>
            <person name="Fowler G."/>
            <person name="Nazareth L."/>
            <person name="Reid J."/>
            <person name="Worley K."/>
            <person name="Petrosino J."/>
            <person name="Highlander S."/>
            <person name="Gibbs R."/>
        </authorList>
    </citation>
    <scope>NUCLEOTIDE SEQUENCE [LARGE SCALE GENOMIC DNA]</scope>
    <source>
        <strain evidence="5 6">ATCC 49175</strain>
    </source>
</reference>
<organism evidence="5 6">
    <name type="scientific">Granulicatella adiacens ATCC 49175</name>
    <dbReference type="NCBI Taxonomy" id="638301"/>
    <lineage>
        <taxon>Bacteria</taxon>
        <taxon>Bacillati</taxon>
        <taxon>Bacillota</taxon>
        <taxon>Bacilli</taxon>
        <taxon>Lactobacillales</taxon>
        <taxon>Carnobacteriaceae</taxon>
        <taxon>Granulicatella</taxon>
    </lineage>
</organism>
<dbReference type="GO" id="GO:0005524">
    <property type="term" value="F:ATP binding"/>
    <property type="evidence" value="ECO:0007669"/>
    <property type="project" value="UniProtKB-KW"/>
</dbReference>
<dbReference type="RefSeq" id="WP_005606083.1">
    <property type="nucleotide sequence ID" value="NZ_CP102283.1"/>
</dbReference>
<dbReference type="CDD" id="cd00009">
    <property type="entry name" value="AAA"/>
    <property type="match status" value="1"/>
</dbReference>
<evidence type="ECO:0000259" key="4">
    <source>
        <dbReference type="SMART" id="SM00382"/>
    </source>
</evidence>
<dbReference type="EMBL" id="ACKZ01000025">
    <property type="protein sequence ID" value="EEW36685.1"/>
    <property type="molecule type" value="Genomic_DNA"/>
</dbReference>
<evidence type="ECO:0000313" key="6">
    <source>
        <dbReference type="Proteomes" id="UP000005926"/>
    </source>
</evidence>
<dbReference type="Pfam" id="PF00004">
    <property type="entry name" value="AAA"/>
    <property type="match status" value="1"/>
</dbReference>
<comment type="caution">
    <text evidence="5">The sequence shown here is derived from an EMBL/GenBank/DDBJ whole genome shotgun (WGS) entry which is preliminary data.</text>
</comment>
<dbReference type="PANTHER" id="PTHR43392:SF2">
    <property type="entry name" value="AAA-TYPE ATPASE FAMILY PROTEIN _ ANKYRIN REPEAT FAMILY PROTEIN"/>
    <property type="match status" value="1"/>
</dbReference>
<feature type="domain" description="AAA+ ATPase" evidence="4">
    <location>
        <begin position="414"/>
        <end position="552"/>
    </location>
</feature>
<dbReference type="InterPro" id="IPR000641">
    <property type="entry name" value="CbxX/CfxQ"/>
</dbReference>
<dbReference type="HOGENOM" id="CLU_008749_2_3_9"/>
<dbReference type="InterPro" id="IPR003959">
    <property type="entry name" value="ATPase_AAA_core"/>
</dbReference>
<sequence length="632" mass="70710">MAFFLVGKDNSSFFSKRTTWELGAALEAANEGDVIEIEDTYCLEGLDLFIHKNISLIGKMNKSREDSFPQILGAIFVDNCTVHLENIIIRDNREESNALNLCNQAKVYAKNVLIENQLVEGELYPLCFIEESELSLEDSFVRAASCIAAKDSTLKFSQTDLYSHIILEHTDLEIAHSKVEVEGKNAIVANDNSNISILDSTVSAQGRVEDYPIVLCRDSQISTKESKIIYLHALENYTSALYLENSKATIDSTVVNTFESKGSKATIHNQLCVVETAMMTESSQITGDALVIGGRDNGKVNLFLSDRSSLELKLLAIGVEKNPDIKIERGSHLSAEKTVSILTNEEQDILLDSDNQLMFDDREVTTEYYGEKTASERLEEMIGLENLKSEVKEFIAISKMNKIRKEKGFATSGFNLHSLFLGNPGTGKTTVARLMGQLLHENGIIASSKYVETSRSNLVGQYIGHTAQKTKEILESALGGVLFIDEAYTLAVGGENDFGIEAINEILKFMEDHREDLVIIFAGYTKDMERFLEMNEGLRSRIPNTFVFEDYTYEQLVQIGLDELAKNGYTVDAEAYKALIENNLEKTNDHSNGRWVRNQNEKILRKLAVYMFDNGLEDLNDIPNAIIKQCMV</sequence>
<dbReference type="AlphaFoldDB" id="C8NI52"/>
<dbReference type="PANTHER" id="PTHR43392">
    <property type="entry name" value="AAA-TYPE ATPASE FAMILY PROTEIN / ANKYRIN REPEAT FAMILY PROTEIN"/>
    <property type="match status" value="1"/>
</dbReference>
<dbReference type="STRING" id="638301.HMPREF0444_1597"/>
<keyword evidence="6" id="KW-1185">Reference proteome</keyword>